<dbReference type="SUPFAM" id="SSF51658">
    <property type="entry name" value="Xylose isomerase-like"/>
    <property type="match status" value="2"/>
</dbReference>
<evidence type="ECO:0000256" key="1">
    <source>
        <dbReference type="ARBA" id="ARBA00005765"/>
    </source>
</evidence>
<protein>
    <recommendedName>
        <fullName evidence="2">xylose isomerase</fullName>
        <ecNumber evidence="2">5.3.1.5</ecNumber>
    </recommendedName>
</protein>
<gene>
    <name evidence="8" type="ORF">F2Q70_00014821</name>
</gene>
<comment type="catalytic activity">
    <reaction evidence="7">
        <text>alpha-D-xylose = alpha-D-xylulofuranose</text>
        <dbReference type="Rhea" id="RHEA:22816"/>
        <dbReference type="ChEBI" id="CHEBI:28518"/>
        <dbReference type="ChEBI" id="CHEBI:188998"/>
        <dbReference type="EC" id="5.3.1.5"/>
    </reaction>
</comment>
<evidence type="ECO:0000256" key="2">
    <source>
        <dbReference type="ARBA" id="ARBA00011958"/>
    </source>
</evidence>
<evidence type="ECO:0000313" key="8">
    <source>
        <dbReference type="EMBL" id="KAF2561408.1"/>
    </source>
</evidence>
<reference evidence="8" key="1">
    <citation type="submission" date="2019-12" db="EMBL/GenBank/DDBJ databases">
        <title>Genome sequencing and annotation of Brassica cretica.</title>
        <authorList>
            <person name="Studholme D.J."/>
            <person name="Sarris P.F."/>
        </authorList>
    </citation>
    <scope>NUCLEOTIDE SEQUENCE</scope>
    <source>
        <strain evidence="8">PFS-102/07</strain>
        <tissue evidence="8">Leaf</tissue>
    </source>
</reference>
<dbReference type="PANTHER" id="PTHR48408:SF1">
    <property type="entry name" value="XYLOSE ISOMERASE"/>
    <property type="match status" value="1"/>
</dbReference>
<dbReference type="EC" id="5.3.1.5" evidence="2"/>
<dbReference type="PROSITE" id="PS51415">
    <property type="entry name" value="XYLOSE_ISOMERASE"/>
    <property type="match status" value="1"/>
</dbReference>
<dbReference type="Gene3D" id="3.20.20.150">
    <property type="entry name" value="Divalent-metal-dependent TIM barrel enzymes"/>
    <property type="match status" value="2"/>
</dbReference>
<name>A0A8S9I0Z1_BRACR</name>
<comment type="caution">
    <text evidence="8">The sequence shown here is derived from an EMBL/GenBank/DDBJ whole genome shotgun (WGS) entry which is preliminary data.</text>
</comment>
<keyword evidence="3" id="KW-0859">Xylose metabolism</keyword>
<sequence>MTRPIAGSVSFESLRVVPRRAAETKIRPLWGTVQLFLHPRYMHGGATSSFLAQSDNSPKPQEPTKHQYEWNAATAANFLRKYGLINEFKLNIECNDARLSGHTCHHELETARINGLLGNIDANTGDAQTGWDTDQFLTDVGEATMVMMSVLRNDGIAPGDFNLDAKLMSEPEQVKGAIDFVGVINYMEHYVKDKSSSLNQNLHDFNIDMAVELPLKLYDSVRLLLKMWLTDCVNLPCSIWKHNVQE</sequence>
<dbReference type="PANTHER" id="PTHR48408">
    <property type="match status" value="1"/>
</dbReference>
<keyword evidence="4" id="KW-0479">Metal-binding</keyword>
<proteinExistence type="inferred from homology"/>
<evidence type="ECO:0000256" key="6">
    <source>
        <dbReference type="ARBA" id="ARBA00023277"/>
    </source>
</evidence>
<accession>A0A8S9I0Z1</accession>
<dbReference type="GO" id="GO:0046872">
    <property type="term" value="F:metal ion binding"/>
    <property type="evidence" value="ECO:0007669"/>
    <property type="project" value="UniProtKB-KW"/>
</dbReference>
<keyword evidence="5" id="KW-0413">Isomerase</keyword>
<evidence type="ECO:0000256" key="3">
    <source>
        <dbReference type="ARBA" id="ARBA00022629"/>
    </source>
</evidence>
<organism evidence="8">
    <name type="scientific">Brassica cretica</name>
    <name type="common">Mustard</name>
    <dbReference type="NCBI Taxonomy" id="69181"/>
    <lineage>
        <taxon>Eukaryota</taxon>
        <taxon>Viridiplantae</taxon>
        <taxon>Streptophyta</taxon>
        <taxon>Embryophyta</taxon>
        <taxon>Tracheophyta</taxon>
        <taxon>Spermatophyta</taxon>
        <taxon>Magnoliopsida</taxon>
        <taxon>eudicotyledons</taxon>
        <taxon>Gunneridae</taxon>
        <taxon>Pentapetalae</taxon>
        <taxon>rosids</taxon>
        <taxon>malvids</taxon>
        <taxon>Brassicales</taxon>
        <taxon>Brassicaceae</taxon>
        <taxon>Brassiceae</taxon>
        <taxon>Brassica</taxon>
    </lineage>
</organism>
<dbReference type="InterPro" id="IPR036237">
    <property type="entry name" value="Xyl_isomerase-like_sf"/>
</dbReference>
<dbReference type="EMBL" id="QGKY02001250">
    <property type="protein sequence ID" value="KAF2561408.1"/>
    <property type="molecule type" value="Genomic_DNA"/>
</dbReference>
<dbReference type="GO" id="GO:0042732">
    <property type="term" value="P:D-xylose metabolic process"/>
    <property type="evidence" value="ECO:0007669"/>
    <property type="project" value="UniProtKB-KW"/>
</dbReference>
<dbReference type="GO" id="GO:0009045">
    <property type="term" value="F:xylose isomerase activity"/>
    <property type="evidence" value="ECO:0007669"/>
    <property type="project" value="UniProtKB-EC"/>
</dbReference>
<comment type="similarity">
    <text evidence="1">Belongs to the xylose isomerase family.</text>
</comment>
<dbReference type="InterPro" id="IPR001998">
    <property type="entry name" value="Xylose_isomerase"/>
</dbReference>
<evidence type="ECO:0000256" key="7">
    <source>
        <dbReference type="ARBA" id="ARBA00033659"/>
    </source>
</evidence>
<evidence type="ECO:0000256" key="4">
    <source>
        <dbReference type="ARBA" id="ARBA00022723"/>
    </source>
</evidence>
<keyword evidence="6" id="KW-0119">Carbohydrate metabolism</keyword>
<dbReference type="AlphaFoldDB" id="A0A8S9I0Z1"/>
<evidence type="ECO:0000256" key="5">
    <source>
        <dbReference type="ARBA" id="ARBA00023235"/>
    </source>
</evidence>